<dbReference type="Pfam" id="PF14903">
    <property type="entry name" value="WG_beta_rep"/>
    <property type="match status" value="2"/>
</dbReference>
<dbReference type="InterPro" id="IPR032774">
    <property type="entry name" value="WG_beta_rep"/>
</dbReference>
<comment type="caution">
    <text evidence="2">The sequence shown here is derived from an EMBL/GenBank/DDBJ whole genome shotgun (WGS) entry which is preliminary data.</text>
</comment>
<sequence length="203" mass="23087">MAKFKWISCIIFILPFLSLSQTLDNLDYISPFHEDLASVQKGDKWAFIDREGTIVIDYRSDVVGSLTDDGFYPLFSDGRCLIEIEKDGISYFGYIDTSGKEVIEPQFLNAKNFNDGKAIVLQLVKEVAGENKALGKEVVYYKYFEVLINKQGDLEAYLSKEPQNIILDESYLKNPPKISFKHVSESLYIKKNKSGKSTLVKID</sequence>
<reference evidence="3" key="1">
    <citation type="journal article" date="2019" name="Int. J. Syst. Evol. Microbiol.">
        <title>The Global Catalogue of Microorganisms (GCM) 10K type strain sequencing project: providing services to taxonomists for standard genome sequencing and annotation.</title>
        <authorList>
            <consortium name="The Broad Institute Genomics Platform"/>
            <consortium name="The Broad Institute Genome Sequencing Center for Infectious Disease"/>
            <person name="Wu L."/>
            <person name="Ma J."/>
        </authorList>
    </citation>
    <scope>NUCLEOTIDE SEQUENCE [LARGE SCALE GENOMIC DNA]</scope>
    <source>
        <strain evidence="3">CCUG 56752</strain>
    </source>
</reference>
<dbReference type="PANTHER" id="PTHR37841:SF1">
    <property type="entry name" value="DUF3298 DOMAIN-CONTAINING PROTEIN"/>
    <property type="match status" value="1"/>
</dbReference>
<evidence type="ECO:0000313" key="3">
    <source>
        <dbReference type="Proteomes" id="UP001597049"/>
    </source>
</evidence>
<proteinExistence type="predicted"/>
<dbReference type="Proteomes" id="UP001597049">
    <property type="component" value="Unassembled WGS sequence"/>
</dbReference>
<keyword evidence="1" id="KW-0732">Signal</keyword>
<feature type="signal peptide" evidence="1">
    <location>
        <begin position="1"/>
        <end position="20"/>
    </location>
</feature>
<accession>A0ABW3GPT9</accession>
<keyword evidence="3" id="KW-1185">Reference proteome</keyword>
<evidence type="ECO:0000313" key="2">
    <source>
        <dbReference type="EMBL" id="MFD0932254.1"/>
    </source>
</evidence>
<protein>
    <submittedName>
        <fullName evidence="2">WG repeat-containing protein</fullName>
    </submittedName>
</protein>
<gene>
    <name evidence="2" type="ORF">ACFQ0R_06510</name>
</gene>
<dbReference type="PANTHER" id="PTHR37841">
    <property type="entry name" value="GLR2918 PROTEIN"/>
    <property type="match status" value="1"/>
</dbReference>
<name>A0ABW3GPT9_9FLAO</name>
<feature type="chain" id="PRO_5046439999" evidence="1">
    <location>
        <begin position="21"/>
        <end position="203"/>
    </location>
</feature>
<organism evidence="2 3">
    <name type="scientific">Psychroflexus salinarum</name>
    <dbReference type="NCBI Taxonomy" id="546024"/>
    <lineage>
        <taxon>Bacteria</taxon>
        <taxon>Pseudomonadati</taxon>
        <taxon>Bacteroidota</taxon>
        <taxon>Flavobacteriia</taxon>
        <taxon>Flavobacteriales</taxon>
        <taxon>Flavobacteriaceae</taxon>
        <taxon>Psychroflexus</taxon>
    </lineage>
</organism>
<evidence type="ECO:0000256" key="1">
    <source>
        <dbReference type="SAM" id="SignalP"/>
    </source>
</evidence>
<dbReference type="RefSeq" id="WP_379657582.1">
    <property type="nucleotide sequence ID" value="NZ_JBHTIV010000006.1"/>
</dbReference>
<dbReference type="EMBL" id="JBHTIV010000006">
    <property type="protein sequence ID" value="MFD0932254.1"/>
    <property type="molecule type" value="Genomic_DNA"/>
</dbReference>